<evidence type="ECO:0000313" key="5">
    <source>
        <dbReference type="Proteomes" id="UP000663629"/>
    </source>
</evidence>
<keyword evidence="5" id="KW-1185">Reference proteome</keyword>
<dbReference type="EMBL" id="CP070368">
    <property type="protein sequence ID" value="QRZ13760.1"/>
    <property type="molecule type" value="Genomic_DNA"/>
</dbReference>
<dbReference type="RefSeq" id="WP_205294743.1">
    <property type="nucleotide sequence ID" value="NZ_CP070368.1"/>
</dbReference>
<evidence type="ECO:0000313" key="4">
    <source>
        <dbReference type="EMBL" id="QRZ13760.1"/>
    </source>
</evidence>
<evidence type="ECO:0000256" key="1">
    <source>
        <dbReference type="ARBA" id="ARBA00004328"/>
    </source>
</evidence>
<accession>A0ABX7JIA9</accession>
<gene>
    <name evidence="4" type="ORF">JWJ88_03595</name>
</gene>
<organism evidence="4 5">
    <name type="scientific">Paracoccus methylovorus</name>
    <dbReference type="NCBI Taxonomy" id="2812658"/>
    <lineage>
        <taxon>Bacteria</taxon>
        <taxon>Pseudomonadati</taxon>
        <taxon>Pseudomonadota</taxon>
        <taxon>Alphaproteobacteria</taxon>
        <taxon>Rhodobacterales</taxon>
        <taxon>Paracoccaceae</taxon>
        <taxon>Paracoccus</taxon>
    </lineage>
</organism>
<dbReference type="InterPro" id="IPR020991">
    <property type="entry name" value="Connector_podovirus"/>
</dbReference>
<protein>
    <submittedName>
        <fullName evidence="4">Uncharacterized protein</fullName>
    </submittedName>
</protein>
<dbReference type="Proteomes" id="UP000663629">
    <property type="component" value="Chromosome 1"/>
</dbReference>
<proteinExistence type="predicted"/>
<name>A0ABX7JIA9_9RHOB</name>
<comment type="subcellular location">
    <subcellularLocation>
        <location evidence="1">Virion</location>
    </subcellularLocation>
</comment>
<keyword evidence="3" id="KW-0231">Viral genome packaging</keyword>
<reference evidence="4 5" key="1">
    <citation type="submission" date="2021-02" db="EMBL/GenBank/DDBJ databases">
        <title>Paracoccus methylovroum sp.nov., a new methanol and methylamine utilizing methylotrophic denitrifer.</title>
        <authorList>
            <person name="Timsy T."/>
            <person name="Behrendt U."/>
            <person name="Ulrich A."/>
            <person name="Spanner T."/>
            <person name="Foesel B.U."/>
            <person name="Horn M.A."/>
            <person name="Kolb S."/>
        </authorList>
    </citation>
    <scope>NUCLEOTIDE SEQUENCE [LARGE SCALE GENOMIC DNA]</scope>
    <source>
        <strain evidence="4 5">H4-D09</strain>
    </source>
</reference>
<sequence>MAPVLNQQLRKTLDYRRGAMDQEYEYWQAHFRELRDAIQPTRGRFEANERRSDSSINKRILDNTAQMALRTLRAGLMSGVTSPSRPWFRLGLRGSSENEAEFEVKDWLHEVQRRMYEVMRGSNIYRRHAPAFRALELDSLWRHRASSGGWGKSARIGALSGFHAAMKSSNA</sequence>
<evidence type="ECO:0000256" key="3">
    <source>
        <dbReference type="ARBA" id="ARBA00023219"/>
    </source>
</evidence>
<evidence type="ECO:0000256" key="2">
    <source>
        <dbReference type="ARBA" id="ARBA00022612"/>
    </source>
</evidence>
<dbReference type="Pfam" id="PF12236">
    <property type="entry name" value="Head-tail_con"/>
    <property type="match status" value="1"/>
</dbReference>
<keyword evidence="2" id="KW-1188">Viral release from host cell</keyword>